<sequence length="892" mass="96706">MRHARILDTERLSALRATNLLDAAVPLPSFDRLTGLAARLLGTPVAMVTLIDADRQQFASACGLPAALDEKRESPLTYSICRYVVEDDAPLIVPDTSRDERLRENPAVTVLGAAAYAGFPLRTPDGRVLGSFCVVDSKVREWTAEELGTIADLAGAAESEIALRLSYGEHVLAAARMQAVLDTAHDAYVSIDADSAVVAWNGAAERLFGWSAAEAIGRTIGELIIPEHLREAHLAGMARVRTTLRSRLSGSRLQLSAVDRAGREFPVEMSLQVCFERDVPYFHAFLHDISDRIDALIELERQRRELDDDHTFLHSLLDSLDTGVAACDSDGNLTFFNRALREAHGQDATQGESGETWAQQYDLYAPDGVTPLRADEIPLARAHAGQVVRGQQLVVRPAVGEQRRFVSNARAIDSPDGRRLGAVVTMHDITEAHRHEELRRARHAVAQVLSEATNADQAAISALRVITDRLGLACGEYWQVSEDRTRIERLSSHVTGGLDLSRFTGDEPLAFAFGEGVAGLVWKLGGEIWTGEPPATDGRGQAAVDCGLRTAIGLPVRAGRRVIAVLAFYSAEDLPHDPDISAMLDTVAAHLGRFVERRRAEDLTLDLAEVRREQVEQLRELDRMKEELSAVVIHELRNPLGVIRGYTEMLLENPRLDDLGRRHASTVERTIGHLQRLVDDLLDLARLDAGHLSIQPLPMPLGSLVHDVVDNHRPGAYAKRLTITERLDTHLPVLGDAQRLRQALDNLMSNAIKYTPESGTITVLAEEAGDRVVIEISDTGIGIPPEQYPHLFSRFFRASNAAQKGIKGTGLGLAVTKAIVEAHNGTLVARPAGPAGGTTFTISLPTGGDPQTSAGSAGAGSSADDCSTERSDQSATGTPSATRIAATTSENW</sequence>
<dbReference type="SMART" id="SM00065">
    <property type="entry name" value="GAF"/>
    <property type="match status" value="2"/>
</dbReference>
<dbReference type="InterPro" id="IPR013767">
    <property type="entry name" value="PAS_fold"/>
</dbReference>
<dbReference type="Gene3D" id="3.30.450.20">
    <property type="entry name" value="PAS domain"/>
    <property type="match status" value="2"/>
</dbReference>
<organism evidence="19 20">
    <name type="scientific">Paractinoplanes ferrugineus</name>
    <dbReference type="NCBI Taxonomy" id="113564"/>
    <lineage>
        <taxon>Bacteria</taxon>
        <taxon>Bacillati</taxon>
        <taxon>Actinomycetota</taxon>
        <taxon>Actinomycetes</taxon>
        <taxon>Micromonosporales</taxon>
        <taxon>Micromonosporaceae</taxon>
        <taxon>Paractinoplanes</taxon>
    </lineage>
</organism>
<dbReference type="SUPFAM" id="SSF55785">
    <property type="entry name" value="PYP-like sensor domain (PAS domain)"/>
    <property type="match status" value="2"/>
</dbReference>
<proteinExistence type="predicted"/>
<dbReference type="InterPro" id="IPR000014">
    <property type="entry name" value="PAS"/>
</dbReference>
<dbReference type="NCBIfam" id="TIGR00229">
    <property type="entry name" value="sensory_box"/>
    <property type="match status" value="2"/>
</dbReference>
<evidence type="ECO:0000256" key="11">
    <source>
        <dbReference type="ARBA" id="ARBA00022989"/>
    </source>
</evidence>
<dbReference type="Pfam" id="PF02518">
    <property type="entry name" value="HATPase_c"/>
    <property type="match status" value="1"/>
</dbReference>
<keyword evidence="9" id="KW-0418">Kinase</keyword>
<evidence type="ECO:0000256" key="14">
    <source>
        <dbReference type="ARBA" id="ARBA00039401"/>
    </source>
</evidence>
<dbReference type="GO" id="GO:0000156">
    <property type="term" value="F:phosphorelay response regulator activity"/>
    <property type="evidence" value="ECO:0007669"/>
    <property type="project" value="TreeGrafter"/>
</dbReference>
<dbReference type="SUPFAM" id="SSF55781">
    <property type="entry name" value="GAF domain-like"/>
    <property type="match status" value="2"/>
</dbReference>
<keyword evidence="13" id="KW-0472">Membrane</keyword>
<feature type="compositionally biased region" description="Low complexity" evidence="16">
    <location>
        <begin position="853"/>
        <end position="863"/>
    </location>
</feature>
<dbReference type="GO" id="GO:0030295">
    <property type="term" value="F:protein kinase activator activity"/>
    <property type="evidence" value="ECO:0007669"/>
    <property type="project" value="TreeGrafter"/>
</dbReference>
<dbReference type="AlphaFoldDB" id="A0A919IXA7"/>
<keyword evidence="15" id="KW-0175">Coiled coil</keyword>
<dbReference type="SMART" id="SM00388">
    <property type="entry name" value="HisKA"/>
    <property type="match status" value="1"/>
</dbReference>
<comment type="caution">
    <text evidence="19">The sequence shown here is derived from an EMBL/GenBank/DDBJ whole genome shotgun (WGS) entry which is preliminary data.</text>
</comment>
<evidence type="ECO:0000256" key="10">
    <source>
        <dbReference type="ARBA" id="ARBA00022840"/>
    </source>
</evidence>
<evidence type="ECO:0000256" key="13">
    <source>
        <dbReference type="ARBA" id="ARBA00023136"/>
    </source>
</evidence>
<evidence type="ECO:0000256" key="6">
    <source>
        <dbReference type="ARBA" id="ARBA00022679"/>
    </source>
</evidence>
<accession>A0A919IXA7</accession>
<dbReference type="InterPro" id="IPR029016">
    <property type="entry name" value="GAF-like_dom_sf"/>
</dbReference>
<dbReference type="Gene3D" id="1.10.287.130">
    <property type="match status" value="1"/>
</dbReference>
<dbReference type="InterPro" id="IPR004358">
    <property type="entry name" value="Sig_transdc_His_kin-like_C"/>
</dbReference>
<dbReference type="Pfam" id="PF08448">
    <property type="entry name" value="PAS_4"/>
    <property type="match status" value="1"/>
</dbReference>
<keyword evidence="20" id="KW-1185">Reference proteome</keyword>
<feature type="coiled-coil region" evidence="15">
    <location>
        <begin position="600"/>
        <end position="631"/>
    </location>
</feature>
<dbReference type="InterPro" id="IPR003661">
    <property type="entry name" value="HisK_dim/P_dom"/>
</dbReference>
<dbReference type="PANTHER" id="PTHR42878">
    <property type="entry name" value="TWO-COMPONENT HISTIDINE KINASE"/>
    <property type="match status" value="1"/>
</dbReference>
<feature type="compositionally biased region" description="Polar residues" evidence="16">
    <location>
        <begin position="873"/>
        <end position="892"/>
    </location>
</feature>
<dbReference type="Gene3D" id="3.30.565.10">
    <property type="entry name" value="Histidine kinase-like ATPase, C-terminal domain"/>
    <property type="match status" value="1"/>
</dbReference>
<dbReference type="Pfam" id="PF01590">
    <property type="entry name" value="GAF"/>
    <property type="match status" value="1"/>
</dbReference>
<evidence type="ECO:0000313" key="19">
    <source>
        <dbReference type="EMBL" id="GIE10160.1"/>
    </source>
</evidence>
<dbReference type="PRINTS" id="PR00344">
    <property type="entry name" value="BCTRLSENSOR"/>
</dbReference>
<dbReference type="Gene3D" id="3.30.450.40">
    <property type="match status" value="2"/>
</dbReference>
<keyword evidence="12" id="KW-0902">Two-component regulatory system</keyword>
<dbReference type="PROSITE" id="PS50112">
    <property type="entry name" value="PAS"/>
    <property type="match status" value="1"/>
</dbReference>
<evidence type="ECO:0000259" key="18">
    <source>
        <dbReference type="PROSITE" id="PS50112"/>
    </source>
</evidence>
<dbReference type="Proteomes" id="UP000598174">
    <property type="component" value="Unassembled WGS sequence"/>
</dbReference>
<dbReference type="FunFam" id="3.30.565.10:FF:000006">
    <property type="entry name" value="Sensor histidine kinase WalK"/>
    <property type="match status" value="1"/>
</dbReference>
<evidence type="ECO:0000256" key="4">
    <source>
        <dbReference type="ARBA" id="ARBA00012438"/>
    </source>
</evidence>
<name>A0A919IXA7_9ACTN</name>
<dbReference type="GO" id="GO:0005524">
    <property type="term" value="F:ATP binding"/>
    <property type="evidence" value="ECO:0007669"/>
    <property type="project" value="UniProtKB-KW"/>
</dbReference>
<protein>
    <recommendedName>
        <fullName evidence="14">Sensor-like histidine kinase SenX3</fullName>
        <ecNumber evidence="4">2.7.13.3</ecNumber>
    </recommendedName>
</protein>
<dbReference type="EC" id="2.7.13.3" evidence="4"/>
<dbReference type="GO" id="GO:0005886">
    <property type="term" value="C:plasma membrane"/>
    <property type="evidence" value="ECO:0007669"/>
    <property type="project" value="UniProtKB-SubCell"/>
</dbReference>
<evidence type="ECO:0000256" key="3">
    <source>
        <dbReference type="ARBA" id="ARBA00004236"/>
    </source>
</evidence>
<dbReference type="InterPro" id="IPR013656">
    <property type="entry name" value="PAS_4"/>
</dbReference>
<feature type="domain" description="PAS" evidence="18">
    <location>
        <begin position="173"/>
        <end position="247"/>
    </location>
</feature>
<dbReference type="Pfam" id="PF00989">
    <property type="entry name" value="PAS"/>
    <property type="match status" value="1"/>
</dbReference>
<keyword evidence="8" id="KW-0547">Nucleotide-binding</keyword>
<dbReference type="SMART" id="SM00387">
    <property type="entry name" value="HATPase_c"/>
    <property type="match status" value="1"/>
</dbReference>
<dbReference type="EMBL" id="BOMM01000014">
    <property type="protein sequence ID" value="GIE10160.1"/>
    <property type="molecule type" value="Genomic_DNA"/>
</dbReference>
<evidence type="ECO:0000256" key="9">
    <source>
        <dbReference type="ARBA" id="ARBA00022777"/>
    </source>
</evidence>
<evidence type="ECO:0000256" key="8">
    <source>
        <dbReference type="ARBA" id="ARBA00022741"/>
    </source>
</evidence>
<dbReference type="InterPro" id="IPR035965">
    <property type="entry name" value="PAS-like_dom_sf"/>
</dbReference>
<dbReference type="GO" id="GO:0000155">
    <property type="term" value="F:phosphorelay sensor kinase activity"/>
    <property type="evidence" value="ECO:0007669"/>
    <property type="project" value="InterPro"/>
</dbReference>
<dbReference type="InterPro" id="IPR050351">
    <property type="entry name" value="BphY/WalK/GraS-like"/>
</dbReference>
<dbReference type="SUPFAM" id="SSF47384">
    <property type="entry name" value="Homodimeric domain of signal transducing histidine kinase"/>
    <property type="match status" value="1"/>
</dbReference>
<dbReference type="SUPFAM" id="SSF55874">
    <property type="entry name" value="ATPase domain of HSP90 chaperone/DNA topoisomerase II/histidine kinase"/>
    <property type="match status" value="1"/>
</dbReference>
<comment type="catalytic activity">
    <reaction evidence="1">
        <text>ATP + protein L-histidine = ADP + protein N-phospho-L-histidine.</text>
        <dbReference type="EC" id="2.7.13.3"/>
    </reaction>
</comment>
<dbReference type="InterPro" id="IPR005467">
    <property type="entry name" value="His_kinase_dom"/>
</dbReference>
<evidence type="ECO:0000256" key="16">
    <source>
        <dbReference type="SAM" id="MobiDB-lite"/>
    </source>
</evidence>
<dbReference type="CDD" id="cd00075">
    <property type="entry name" value="HATPase"/>
    <property type="match status" value="1"/>
</dbReference>
<keyword evidence="11" id="KW-1133">Transmembrane helix</keyword>
<dbReference type="InterPro" id="IPR036890">
    <property type="entry name" value="HATPase_C_sf"/>
</dbReference>
<feature type="domain" description="Histidine kinase" evidence="17">
    <location>
        <begin position="631"/>
        <end position="848"/>
    </location>
</feature>
<dbReference type="CDD" id="cd00082">
    <property type="entry name" value="HisKA"/>
    <property type="match status" value="1"/>
</dbReference>
<dbReference type="SMART" id="SM00091">
    <property type="entry name" value="PAS"/>
    <property type="match status" value="2"/>
</dbReference>
<feature type="region of interest" description="Disordered" evidence="16">
    <location>
        <begin position="830"/>
        <end position="892"/>
    </location>
</feature>
<dbReference type="Pfam" id="PF13185">
    <property type="entry name" value="GAF_2"/>
    <property type="match status" value="1"/>
</dbReference>
<evidence type="ECO:0000313" key="20">
    <source>
        <dbReference type="Proteomes" id="UP000598174"/>
    </source>
</evidence>
<evidence type="ECO:0000256" key="1">
    <source>
        <dbReference type="ARBA" id="ARBA00000085"/>
    </source>
</evidence>
<dbReference type="PANTHER" id="PTHR42878:SF7">
    <property type="entry name" value="SENSOR HISTIDINE KINASE GLRK"/>
    <property type="match status" value="1"/>
</dbReference>
<evidence type="ECO:0000256" key="2">
    <source>
        <dbReference type="ARBA" id="ARBA00004141"/>
    </source>
</evidence>
<dbReference type="Pfam" id="PF00512">
    <property type="entry name" value="HisKA"/>
    <property type="match status" value="1"/>
</dbReference>
<evidence type="ECO:0000256" key="7">
    <source>
        <dbReference type="ARBA" id="ARBA00022692"/>
    </source>
</evidence>
<dbReference type="GO" id="GO:0006355">
    <property type="term" value="P:regulation of DNA-templated transcription"/>
    <property type="evidence" value="ECO:0007669"/>
    <property type="project" value="InterPro"/>
</dbReference>
<keyword evidence="5" id="KW-0597">Phosphoprotein</keyword>
<evidence type="ECO:0000259" key="17">
    <source>
        <dbReference type="PROSITE" id="PS50109"/>
    </source>
</evidence>
<keyword evidence="6" id="KW-0808">Transferase</keyword>
<gene>
    <name evidence="19" type="ORF">Afe05nite_20000</name>
</gene>
<evidence type="ECO:0000256" key="12">
    <source>
        <dbReference type="ARBA" id="ARBA00023012"/>
    </source>
</evidence>
<dbReference type="PROSITE" id="PS50109">
    <property type="entry name" value="HIS_KIN"/>
    <property type="match status" value="1"/>
</dbReference>
<dbReference type="InterPro" id="IPR003018">
    <property type="entry name" value="GAF"/>
</dbReference>
<keyword evidence="10" id="KW-0067">ATP-binding</keyword>
<reference evidence="19" key="1">
    <citation type="submission" date="2021-01" db="EMBL/GenBank/DDBJ databases">
        <title>Whole genome shotgun sequence of Actinoplanes ferrugineus NBRC 15555.</title>
        <authorList>
            <person name="Komaki H."/>
            <person name="Tamura T."/>
        </authorList>
    </citation>
    <scope>NUCLEOTIDE SEQUENCE</scope>
    <source>
        <strain evidence="19">NBRC 15555</strain>
    </source>
</reference>
<evidence type="ECO:0000256" key="15">
    <source>
        <dbReference type="SAM" id="Coils"/>
    </source>
</evidence>
<dbReference type="GO" id="GO:0007234">
    <property type="term" value="P:osmosensory signaling via phosphorelay pathway"/>
    <property type="evidence" value="ECO:0007669"/>
    <property type="project" value="TreeGrafter"/>
</dbReference>
<dbReference type="CDD" id="cd00130">
    <property type="entry name" value="PAS"/>
    <property type="match status" value="2"/>
</dbReference>
<keyword evidence="7" id="KW-0812">Transmembrane</keyword>
<dbReference type="InterPro" id="IPR036097">
    <property type="entry name" value="HisK_dim/P_sf"/>
</dbReference>
<evidence type="ECO:0000256" key="5">
    <source>
        <dbReference type="ARBA" id="ARBA00022553"/>
    </source>
</evidence>
<dbReference type="InterPro" id="IPR003594">
    <property type="entry name" value="HATPase_dom"/>
</dbReference>
<comment type="subcellular location">
    <subcellularLocation>
        <location evidence="3">Cell membrane</location>
    </subcellularLocation>
    <subcellularLocation>
        <location evidence="2">Membrane</location>
        <topology evidence="2">Multi-pass membrane protein</topology>
    </subcellularLocation>
</comment>
<feature type="compositionally biased region" description="Polar residues" evidence="16">
    <location>
        <begin position="838"/>
        <end position="852"/>
    </location>
</feature>